<dbReference type="Proteomes" id="UP000184731">
    <property type="component" value="Chromosome"/>
</dbReference>
<protein>
    <submittedName>
        <fullName evidence="1">Uncharacterized protein</fullName>
    </submittedName>
</protein>
<accession>A0A1L4D388</accession>
<dbReference type="STRING" id="1915309.AXG55_12415"/>
<keyword evidence="2" id="KW-1185">Reference proteome</keyword>
<dbReference type="RefSeq" id="WP_148698417.1">
    <property type="nucleotide sequence ID" value="NZ_CP017834.1"/>
</dbReference>
<gene>
    <name evidence="1" type="ORF">AXG55_12415</name>
</gene>
<organism evidence="1 2">
    <name type="scientific">Silvanigrella aquatica</name>
    <dbReference type="NCBI Taxonomy" id="1915309"/>
    <lineage>
        <taxon>Bacteria</taxon>
        <taxon>Pseudomonadati</taxon>
        <taxon>Bdellovibrionota</taxon>
        <taxon>Oligoflexia</taxon>
        <taxon>Silvanigrellales</taxon>
        <taxon>Silvanigrellaceae</taxon>
        <taxon>Silvanigrella</taxon>
    </lineage>
</organism>
<evidence type="ECO:0000313" key="2">
    <source>
        <dbReference type="Proteomes" id="UP000184731"/>
    </source>
</evidence>
<reference evidence="1 2" key="1">
    <citation type="submission" date="2016-10" db="EMBL/GenBank/DDBJ databases">
        <title>Silvanigrella aquatica sp. nov., isolated from a freshwater lake located in the Black Forest, Germany, description of Silvanigrellaceae fam. nov., Silvanigrellales ord. nov., reclassification of the order Bdellovibrionales in the class Oligoflexia, reclassification of the families Bacteriovoracaceae and Halobacteriovoraceae in the new order Bacteriovoracales ord. nov., and reclassification of the family Pseudobacteriovoracaceae in the order Oligoflexiales.</title>
        <authorList>
            <person name="Hahn M.W."/>
            <person name="Schmidt J."/>
            <person name="Koll U."/>
            <person name="Rohde M."/>
            <person name="Verbag S."/>
            <person name="Pitt A."/>
            <person name="Nakai R."/>
            <person name="Naganuma T."/>
            <person name="Lang E."/>
        </authorList>
    </citation>
    <scope>NUCLEOTIDE SEQUENCE [LARGE SCALE GENOMIC DNA]</scope>
    <source>
        <strain evidence="1 2">MWH-Nonnen-W8red</strain>
    </source>
</reference>
<dbReference type="AlphaFoldDB" id="A0A1L4D388"/>
<dbReference type="EMBL" id="CP017834">
    <property type="protein sequence ID" value="APJ04663.1"/>
    <property type="molecule type" value="Genomic_DNA"/>
</dbReference>
<name>A0A1L4D388_9BACT</name>
<dbReference type="OrthoDB" id="5310563at2"/>
<proteinExistence type="predicted"/>
<sequence>MKNFSKILLIMFNLLFIYNAYSISDSTYVICVDINKNYRWLYENIYENKFYKVNGIVKKIALKNKYFYAFSPEGGDDIIQDLSKKCIKTFGRQYFIVQPANSDISNWSLFELNSGMYASGFISIMAYSNYGARTTFVHSFGIYNVILDTEKFSYITLDKITNRIHH</sequence>
<evidence type="ECO:0000313" key="1">
    <source>
        <dbReference type="EMBL" id="APJ04663.1"/>
    </source>
</evidence>
<dbReference type="KEGG" id="saqi:AXG55_12415"/>